<keyword evidence="2" id="KW-0012">Acyltransferase</keyword>
<dbReference type="Proteomes" id="UP000507962">
    <property type="component" value="Unassembled WGS sequence"/>
</dbReference>
<dbReference type="SUPFAM" id="SSF55729">
    <property type="entry name" value="Acyl-CoA N-acyltransferases (Nat)"/>
    <property type="match status" value="1"/>
</dbReference>
<dbReference type="InterPro" id="IPR016181">
    <property type="entry name" value="Acyl_CoA_acyltransferase"/>
</dbReference>
<evidence type="ECO:0000313" key="2">
    <source>
        <dbReference type="EMBL" id="VFQ42806.1"/>
    </source>
</evidence>
<proteinExistence type="predicted"/>
<dbReference type="AlphaFoldDB" id="A0A4U8YH33"/>
<evidence type="ECO:0000259" key="1">
    <source>
        <dbReference type="PROSITE" id="PS51186"/>
    </source>
</evidence>
<protein>
    <submittedName>
        <fullName evidence="2">Acyl-coa n-acyltransferase</fullName>
    </submittedName>
</protein>
<organism evidence="2 3">
    <name type="scientific">Desulfoluna butyratoxydans</name>
    <dbReference type="NCBI Taxonomy" id="231438"/>
    <lineage>
        <taxon>Bacteria</taxon>
        <taxon>Pseudomonadati</taxon>
        <taxon>Thermodesulfobacteriota</taxon>
        <taxon>Desulfobacteria</taxon>
        <taxon>Desulfobacterales</taxon>
        <taxon>Desulfolunaceae</taxon>
        <taxon>Desulfoluna</taxon>
    </lineage>
</organism>
<evidence type="ECO:0000313" key="3">
    <source>
        <dbReference type="Proteomes" id="UP000507962"/>
    </source>
</evidence>
<sequence>MDIRYRIMKKGDEHRACALVETVFNELVAPGYSPEGIGEFFKYASPEAMAARSDTGQVAVVAEHEGDMVGVIEMVAYSHVSLLFVGRRGQGIARELFRIALEACRSMNPELSEVTVNSSTYARAAYEKLGFTPTGPQQEKSGIVFVPMVCNVN</sequence>
<dbReference type="Pfam" id="PF13673">
    <property type="entry name" value="Acetyltransf_10"/>
    <property type="match status" value="1"/>
</dbReference>
<accession>A0A4U8YH33</accession>
<dbReference type="PANTHER" id="PTHR43451">
    <property type="entry name" value="ACETYLTRANSFERASE (GNAT) FAMILY PROTEIN"/>
    <property type="match status" value="1"/>
</dbReference>
<keyword evidence="3" id="KW-1185">Reference proteome</keyword>
<dbReference type="EMBL" id="CAADHO010000001">
    <property type="protein sequence ID" value="VFQ42806.1"/>
    <property type="molecule type" value="Genomic_DNA"/>
</dbReference>
<keyword evidence="2" id="KW-0808">Transferase</keyword>
<dbReference type="InterPro" id="IPR052564">
    <property type="entry name" value="N-acetyltrans/Recomb-assoc"/>
</dbReference>
<feature type="domain" description="N-acetyltransferase" evidence="1">
    <location>
        <begin position="3"/>
        <end position="153"/>
    </location>
</feature>
<dbReference type="RefSeq" id="WP_180137015.1">
    <property type="nucleotide sequence ID" value="NZ_CAADHO010000001.1"/>
</dbReference>
<reference evidence="2 3" key="1">
    <citation type="submission" date="2019-03" db="EMBL/GenBank/DDBJ databases">
        <authorList>
            <person name="Nijsse B."/>
        </authorList>
    </citation>
    <scope>NUCLEOTIDE SEQUENCE [LARGE SCALE GENOMIC DNA]</scope>
    <source>
        <strain evidence="2">Desulfoluna butyratoxydans MSL71</strain>
    </source>
</reference>
<dbReference type="CDD" id="cd04301">
    <property type="entry name" value="NAT_SF"/>
    <property type="match status" value="1"/>
</dbReference>
<dbReference type="GO" id="GO:0016747">
    <property type="term" value="F:acyltransferase activity, transferring groups other than amino-acyl groups"/>
    <property type="evidence" value="ECO:0007669"/>
    <property type="project" value="InterPro"/>
</dbReference>
<dbReference type="InterPro" id="IPR000182">
    <property type="entry name" value="GNAT_dom"/>
</dbReference>
<name>A0A4U8YH33_9BACT</name>
<dbReference type="PROSITE" id="PS51186">
    <property type="entry name" value="GNAT"/>
    <property type="match status" value="1"/>
</dbReference>
<dbReference type="Gene3D" id="3.40.630.30">
    <property type="match status" value="1"/>
</dbReference>
<gene>
    <name evidence="2" type="ORF">MSL71_4270</name>
</gene>
<dbReference type="PANTHER" id="PTHR43451:SF1">
    <property type="entry name" value="ACETYLTRANSFERASE"/>
    <property type="match status" value="1"/>
</dbReference>